<protein>
    <submittedName>
        <fullName evidence="3">Uncharacterized protein</fullName>
    </submittedName>
</protein>
<feature type="region of interest" description="Disordered" evidence="1">
    <location>
        <begin position="27"/>
        <end position="51"/>
    </location>
</feature>
<evidence type="ECO:0000313" key="3">
    <source>
        <dbReference type="EMBL" id="MBM2619190.1"/>
    </source>
</evidence>
<sequence>MRYGTPSRAAHRATADGGLVLLVRGIGSGGQHRPSPAPPLPRPRKPPGRRRAAVAPALIVEPQRAAQWLTRGLAGVIILGLALMIGFLVTGPDRRQQTSGAAAAPALDSLTLGEIFPDQDDLRPAGATGAYRIEMRHFDTDCREATTGELGALLARNGCSEVARAGLTSPYGGYRVTAGVFTLADAQSAATVNDLVREQVVSGAGGFTTIPAGAGGDPATASIGWHVRENFLLYCVITRPDGTLVHDDDPYAKRITAEIVDNHLGGVLSGRAAPPQPPGSLL</sequence>
<dbReference type="Proteomes" id="UP000632138">
    <property type="component" value="Unassembled WGS sequence"/>
</dbReference>
<dbReference type="EMBL" id="JAENHP010000009">
    <property type="protein sequence ID" value="MBM2619190.1"/>
    <property type="molecule type" value="Genomic_DNA"/>
</dbReference>
<evidence type="ECO:0000256" key="2">
    <source>
        <dbReference type="SAM" id="Phobius"/>
    </source>
</evidence>
<evidence type="ECO:0000313" key="4">
    <source>
        <dbReference type="Proteomes" id="UP000632138"/>
    </source>
</evidence>
<accession>A0ABS2AHC8</accession>
<evidence type="ECO:0000256" key="1">
    <source>
        <dbReference type="SAM" id="MobiDB-lite"/>
    </source>
</evidence>
<feature type="transmembrane region" description="Helical" evidence="2">
    <location>
        <begin position="68"/>
        <end position="89"/>
    </location>
</feature>
<gene>
    <name evidence="3" type="ORF">JIG36_26920</name>
</gene>
<feature type="compositionally biased region" description="Basic residues" evidence="1">
    <location>
        <begin position="42"/>
        <end position="51"/>
    </location>
</feature>
<keyword evidence="2" id="KW-1133">Transmembrane helix</keyword>
<keyword evidence="2" id="KW-0812">Transmembrane</keyword>
<keyword evidence="2" id="KW-0472">Membrane</keyword>
<name>A0ABS2AHC8_9ACTN</name>
<proteinExistence type="predicted"/>
<comment type="caution">
    <text evidence="3">The sequence shown here is derived from an EMBL/GenBank/DDBJ whole genome shotgun (WGS) entry which is preliminary data.</text>
</comment>
<organism evidence="3 4">
    <name type="scientific">Paractinoplanes ovalisporus</name>
    <dbReference type="NCBI Taxonomy" id="2810368"/>
    <lineage>
        <taxon>Bacteria</taxon>
        <taxon>Bacillati</taxon>
        <taxon>Actinomycetota</taxon>
        <taxon>Actinomycetes</taxon>
        <taxon>Micromonosporales</taxon>
        <taxon>Micromonosporaceae</taxon>
        <taxon>Paractinoplanes</taxon>
    </lineage>
</organism>
<dbReference type="RefSeq" id="WP_203379172.1">
    <property type="nucleotide sequence ID" value="NZ_JAENHP010000009.1"/>
</dbReference>
<keyword evidence="4" id="KW-1185">Reference proteome</keyword>
<reference evidence="3 4" key="1">
    <citation type="submission" date="2021-01" db="EMBL/GenBank/DDBJ databases">
        <title>Actinoplanes sp. nov. LDG1-06 isolated from lichen.</title>
        <authorList>
            <person name="Saeng-In P."/>
            <person name="Phongsopitanun W."/>
            <person name="Kanchanasin P."/>
            <person name="Yuki M."/>
            <person name="Kudo T."/>
            <person name="Ohkuma M."/>
            <person name="Tanasupawat S."/>
        </authorList>
    </citation>
    <scope>NUCLEOTIDE SEQUENCE [LARGE SCALE GENOMIC DNA]</scope>
    <source>
        <strain evidence="3 4">LDG1-06</strain>
    </source>
</reference>